<protein>
    <submittedName>
        <fullName evidence="1">Uncharacterized protein</fullName>
    </submittedName>
</protein>
<dbReference type="EMBL" id="CM004396">
    <property type="protein sequence ID" value="OAY38320.2"/>
    <property type="molecule type" value="Genomic_DNA"/>
</dbReference>
<proteinExistence type="predicted"/>
<evidence type="ECO:0000313" key="1">
    <source>
        <dbReference type="EMBL" id="OAY38320.2"/>
    </source>
</evidence>
<sequence>MAKAHALMGGGDWGPILTTIRSFGIAVMGRRKQARPHRSGGVTIANSDAAAVELDKQKVPETETADQGEFVTIDRPYYVEVDRSNWVSNEHLDISEVILNDMNFREAYSSFSINADIYQSRYSLRFRVCNVDEFVIDRIKLGHWPVLSSSDVSLELIEKCMVEDGEMQSVILSGSFDGPNEGITGLVHLTSMQFLTVRPVLGFKCSEEVVPVRVRVEILKKAFDACESLLENTRQLWKKSMMSVMAWLRPEVMTSEARYGVTKSTEMAVDMVADIGNDTSNSRKRARLDVAGFYEAIKPSKSAPMLDNDISDLLPVLRPYQRRAAFWMLQQEKRDSEDSGEEHRSQFFSPLCMPVTFLDSSSTMFYNPFSGNVSLSPEFTSPYISGGILADEMGLGKTVELLACIFAHRKSACEDGIFVDNAWQGTGDHKVNIRRLKIERVECICGAVSESYRYRGLWVQCDICDAWQHADCVGYSAKGKKKRSTIEVEKHRKKTTISFVERDGDHICQMCSELIQATDSPIATGATIIICPAPILPQWHAEIARHTRPGSLKTCVYEGVRDTSLSNKSIVDISELVNADIVLTTYDVLKEDLSHDCDRHEGDRRILRFQKRYPVIPTLLTRIFWWRVCLDEAQMVESNATAATEMAHRLPARHRWCITGTPIQRKLDDLYGLIRFLKATPFNVSRWWVDVVRNPYERRDVGAMEFTHKFFKQIMWRSSKVHVADELQLPPQEECVSWLTFSAIEEHFYQRQHETCVSYAREVIESLKDDILKRSVSGSSPADTLPDPFITHAEAAKLLNSLLKLRQACCHPQVGSSGLRSVQQSPMTMQEILMVLVGKTKIEGEEALRKSVVALNALAGIGIIEQNFSQAISLYREALALTEEHSEDFRLDPLLNIHIHHNLAEILLKVTNCPSQLSSNGEQLLENSEKGSKLLSIEKCDMNVVKRRKVSGEHDSDYTDDAENTVVLSKYSLNGDQAIAGKSDVSSMPFSEGLLRATCEELKQKYLSVFTAKLFMAQEDFRKSYRQVCNAFSDRENQDTAWWLDALHHAELNNEFSRDLMRKIEEAVLGTLNNARSSRIASRFRSMAALKYHIQTRLDQLETSRKILLDRLLEIDQLMEKPKQEDIERVRYCRSCQAIDDGPTCIHCELEELFKDYEARLFRLNKLHGEIITSAEEAVDLQKKNSALNRFYWNLSGPNKNPTPFGDANETSKKRDAGERVVVSKSPSELEVILGVMKSYCKVQLGKEGITAASKQLHILEAMRKEYSHARSLAVSQAQLLRAHDEIRMATSRLHLREDENDNSVDALGPNELESANVLHSNEKFISLTMLSRIKGRLRYLKGLVLSKQKSSSESSINSSLTQEMATVSISTEKISKDLQKDEEACPICQEKLNEQKMVFQCGHVTCCKCLFAMTEQRQHDNKFHRKWVMCPTCRQHTDFGNIAYADDRQDKSFNSATLDAIQGYEKCEASLTVQGSYGSKIEAVTRRILWIKSSDPEAKVLVFSSWNDVLDVLEHAFNANGITYTRMKGGRKAHIAISEFRGQESSAKRTHKINGQKEQGVQVLLLLIQHGANGLNLLEAQHVVLVEPLLNPAAEAQAISRVHRIGQENKTLVHRFIVKGTVEESIYKLNRSRNTSSFISGNTKNQDQPLLTLKDVESLFATVASTVPKGEEETTESLRHLPPTMAAALAAERRLKENTT</sequence>
<accession>A0ACC8CZB1</accession>
<reference evidence="2" key="1">
    <citation type="journal article" date="2016" name="Nat. Biotechnol.">
        <title>Sequencing wild and cultivated cassava and related species reveals extensive interspecific hybridization and genetic diversity.</title>
        <authorList>
            <person name="Bredeson J.V."/>
            <person name="Lyons J.B."/>
            <person name="Prochnik S.E."/>
            <person name="Wu G.A."/>
            <person name="Ha C.M."/>
            <person name="Edsinger-Gonzales E."/>
            <person name="Grimwood J."/>
            <person name="Schmutz J."/>
            <person name="Rabbi I.Y."/>
            <person name="Egesi C."/>
            <person name="Nauluvula P."/>
            <person name="Lebot V."/>
            <person name="Ndunguru J."/>
            <person name="Mkamilo G."/>
            <person name="Bart R.S."/>
            <person name="Setter T.L."/>
            <person name="Gleadow R.M."/>
            <person name="Kulakow P."/>
            <person name="Ferguson M.E."/>
            <person name="Rounsley S."/>
            <person name="Rokhsar D.S."/>
        </authorList>
    </citation>
    <scope>NUCLEOTIDE SEQUENCE [LARGE SCALE GENOMIC DNA]</scope>
    <source>
        <strain evidence="2">cv. AM560-2</strain>
    </source>
</reference>
<evidence type="ECO:0000313" key="2">
    <source>
        <dbReference type="Proteomes" id="UP000091857"/>
    </source>
</evidence>
<dbReference type="Proteomes" id="UP000091857">
    <property type="component" value="Chromosome 10"/>
</dbReference>
<comment type="caution">
    <text evidence="1">The sequence shown here is derived from an EMBL/GenBank/DDBJ whole genome shotgun (WGS) entry which is preliminary data.</text>
</comment>
<organism evidence="1 2">
    <name type="scientific">Manihot esculenta</name>
    <name type="common">Cassava</name>
    <name type="synonym">Jatropha manihot</name>
    <dbReference type="NCBI Taxonomy" id="3983"/>
    <lineage>
        <taxon>Eukaryota</taxon>
        <taxon>Viridiplantae</taxon>
        <taxon>Streptophyta</taxon>
        <taxon>Embryophyta</taxon>
        <taxon>Tracheophyta</taxon>
        <taxon>Spermatophyta</taxon>
        <taxon>Magnoliopsida</taxon>
        <taxon>eudicotyledons</taxon>
        <taxon>Gunneridae</taxon>
        <taxon>Pentapetalae</taxon>
        <taxon>rosids</taxon>
        <taxon>fabids</taxon>
        <taxon>Malpighiales</taxon>
        <taxon>Euphorbiaceae</taxon>
        <taxon>Crotonoideae</taxon>
        <taxon>Manihoteae</taxon>
        <taxon>Manihot</taxon>
    </lineage>
</organism>
<gene>
    <name evidence="1" type="ORF">MANES_10G003100v8</name>
</gene>
<keyword evidence="2" id="KW-1185">Reference proteome</keyword>
<name>A0ACC8CZB1_MANES</name>